<gene>
    <name evidence="10" type="ORF">M123_3987</name>
</gene>
<dbReference type="SUPFAM" id="SSF56176">
    <property type="entry name" value="FAD-binding/transporter-associated domain-like"/>
    <property type="match status" value="1"/>
</dbReference>
<evidence type="ECO:0000313" key="10">
    <source>
        <dbReference type="EMBL" id="EXZ71737.1"/>
    </source>
</evidence>
<keyword evidence="2" id="KW-0285">Flavoprotein</keyword>
<dbReference type="InterPro" id="IPR004113">
    <property type="entry name" value="FAD-bd_oxidored_4_C"/>
</dbReference>
<dbReference type="SUPFAM" id="SSF55103">
    <property type="entry name" value="FAD-linked oxidases, C-terminal domain"/>
    <property type="match status" value="1"/>
</dbReference>
<dbReference type="GO" id="GO:0071949">
    <property type="term" value="F:FAD binding"/>
    <property type="evidence" value="ECO:0007669"/>
    <property type="project" value="InterPro"/>
</dbReference>
<dbReference type="InterPro" id="IPR016169">
    <property type="entry name" value="FAD-bd_PCMH_sub2"/>
</dbReference>
<evidence type="ECO:0000256" key="7">
    <source>
        <dbReference type="ARBA" id="ARBA00023014"/>
    </source>
</evidence>
<keyword evidence="5" id="KW-0560">Oxidoreductase</keyword>
<dbReference type="GO" id="GO:0046872">
    <property type="term" value="F:metal ion binding"/>
    <property type="evidence" value="ECO:0007669"/>
    <property type="project" value="UniProtKB-KW"/>
</dbReference>
<dbReference type="Gene3D" id="3.30.465.10">
    <property type="match status" value="2"/>
</dbReference>
<feature type="domain" description="4Fe-4S ferredoxin-type" evidence="8">
    <location>
        <begin position="608"/>
        <end position="639"/>
    </location>
</feature>
<dbReference type="AlphaFoldDB" id="A0A016BSI8"/>
<dbReference type="InterPro" id="IPR017896">
    <property type="entry name" value="4Fe4S_Fe-S-bd"/>
</dbReference>
<dbReference type="GO" id="GO:1903457">
    <property type="term" value="P:lactate catabolic process"/>
    <property type="evidence" value="ECO:0007669"/>
    <property type="project" value="TreeGrafter"/>
</dbReference>
<dbReference type="Gene3D" id="3.30.70.2740">
    <property type="match status" value="1"/>
</dbReference>
<accession>A0A016BSI8</accession>
<dbReference type="GO" id="GO:0008720">
    <property type="term" value="F:D-lactate dehydrogenase (NAD+) activity"/>
    <property type="evidence" value="ECO:0007669"/>
    <property type="project" value="TreeGrafter"/>
</dbReference>
<dbReference type="PROSITE" id="PS51387">
    <property type="entry name" value="FAD_PCMH"/>
    <property type="match status" value="1"/>
</dbReference>
<dbReference type="GO" id="GO:0004458">
    <property type="term" value="F:D-lactate dehydrogenase (cytochrome) activity"/>
    <property type="evidence" value="ECO:0007669"/>
    <property type="project" value="TreeGrafter"/>
</dbReference>
<dbReference type="SUPFAM" id="SSF46548">
    <property type="entry name" value="alpha-helical ferredoxin"/>
    <property type="match status" value="1"/>
</dbReference>
<dbReference type="Pfam" id="PF02913">
    <property type="entry name" value="FAD-oxidase_C"/>
    <property type="match status" value="1"/>
</dbReference>
<evidence type="ECO:0000256" key="4">
    <source>
        <dbReference type="ARBA" id="ARBA00022827"/>
    </source>
</evidence>
<evidence type="ECO:0000256" key="1">
    <source>
        <dbReference type="ARBA" id="ARBA00001974"/>
    </source>
</evidence>
<dbReference type="PANTHER" id="PTHR11748">
    <property type="entry name" value="D-LACTATE DEHYDROGENASE"/>
    <property type="match status" value="1"/>
</dbReference>
<proteinExistence type="predicted"/>
<evidence type="ECO:0000256" key="3">
    <source>
        <dbReference type="ARBA" id="ARBA00022723"/>
    </source>
</evidence>
<evidence type="ECO:0000259" key="9">
    <source>
        <dbReference type="PROSITE" id="PS51387"/>
    </source>
</evidence>
<evidence type="ECO:0000256" key="6">
    <source>
        <dbReference type="ARBA" id="ARBA00023004"/>
    </source>
</evidence>
<dbReference type="InterPro" id="IPR017900">
    <property type="entry name" value="4Fe4S_Fe_S_CS"/>
</dbReference>
<evidence type="ECO:0000259" key="8">
    <source>
        <dbReference type="PROSITE" id="PS51379"/>
    </source>
</evidence>
<sequence length="965" mass="109108">MNFQNLHILGELKEELLYRILYSTDASAYREMPIAVAYPKDSSDVQKISDFARKNQINLIPRAGGTSLAGQVVGKGLVVDISKYMNHILEINQEERWVRVQPGVVLDELNLYCKPYGLFFGPETSTSNRCCLGGMVGNNSCGSHSLVYGSTRDHLLEANVVLSDGSEVVLKGMTSKEINEKCKLDSLEGRIYSQIITLLSNLENQKEIVDNYPDVSLRRRNSGYAIDELLRSNYFDKNCSEPFNLCKLLAGSEGTLALITELKLKLVPLPPTEKAVICVHCSTLEESFAANLVALRHAPVAIELMDSTILELSKQNISQNKNRFFIQGDPAAILIIELAEQTRGEVDKKANEIIDDLKIHHYGTHYPLVYGKDISRVWALRKSGLGLLSGMPGSAKPVSLIEDTAIAPERLAAFIADLKVMLSKYGLDCIYHGHISTGELHLRPVLNLKKEKDKQLFRLVAAETAELVRKHRGSLSGEHGDGRLRGEFIPLLMGDKIYSFLRDIKETWDLPHIFNIGKIVDTPPMDVNLRYEQHNLGVRTYFDFSKQKGWLCAIEQCNGSGDCRKSNLFGGTMCPTYRATREEKNTTRARANTLRELLIHPAHDRIFSQPEILEVLDTCVSCKACKSECPSNVDMARYKAEYLQHHYDETFVSLRSRLIANLTKVQKLGMVAPWLYNAFITAQFTSSLLKRILKFAPQRSIPRLYKITLKSWLYNNPDMNKCNRKVYLFADEFTNYMDVEIGIKFIKLLRTLGYEVIIPKHLESGRTEISKGLLKKAKKIAEKNILFLKDIVTEEIPLVGIEPSCILSFRDEYPDLVDEELQGYARKLSVNCLLYDEFIVREMRKGNIKQKQFTQSYLYIKLHGHCHQKSLASIEPSKEMLSLPKNYQVDIIPSGCCGMAGAFGYEKEHYDLSMQIGEQVLFPAIRQSKEDVCISAPGTSCRQQIKDGTGRRAYHPIEVLYDALI</sequence>
<evidence type="ECO:0000256" key="5">
    <source>
        <dbReference type="ARBA" id="ARBA00023002"/>
    </source>
</evidence>
<dbReference type="PANTHER" id="PTHR11748:SF119">
    <property type="entry name" value="D-2-HYDROXYGLUTARATE DEHYDROGENASE"/>
    <property type="match status" value="1"/>
</dbReference>
<organism evidence="10 11">
    <name type="scientific">Bacteroides fragilis str. 3976T8</name>
    <dbReference type="NCBI Taxonomy" id="1339314"/>
    <lineage>
        <taxon>Bacteria</taxon>
        <taxon>Pseudomonadati</taxon>
        <taxon>Bacteroidota</taxon>
        <taxon>Bacteroidia</taxon>
        <taxon>Bacteroidales</taxon>
        <taxon>Bacteroidaceae</taxon>
        <taxon>Bacteroides</taxon>
    </lineage>
</organism>
<dbReference type="Pfam" id="PF13183">
    <property type="entry name" value="Fer4_8"/>
    <property type="match status" value="1"/>
</dbReference>
<dbReference type="GO" id="GO:0051536">
    <property type="term" value="F:iron-sulfur cluster binding"/>
    <property type="evidence" value="ECO:0007669"/>
    <property type="project" value="UniProtKB-KW"/>
</dbReference>
<keyword evidence="3" id="KW-0479">Metal-binding</keyword>
<dbReference type="PROSITE" id="PS00198">
    <property type="entry name" value="4FE4S_FER_1"/>
    <property type="match status" value="1"/>
</dbReference>
<reference evidence="10 11" key="1">
    <citation type="submission" date="2014-02" db="EMBL/GenBank/DDBJ databases">
        <authorList>
            <person name="Sears C."/>
            <person name="Carroll K."/>
            <person name="Sack B.R."/>
            <person name="Qadri F."/>
            <person name="Myers L.L."/>
            <person name="Chung G.-T."/>
            <person name="Escheverria P."/>
            <person name="Fraser C.M."/>
            <person name="Sadzewicz L."/>
            <person name="Shefchek K.A."/>
            <person name="Tallon L."/>
            <person name="Das S.P."/>
            <person name="Daugherty S."/>
            <person name="Mongodin E.F."/>
        </authorList>
    </citation>
    <scope>NUCLEOTIDE SEQUENCE [LARGE SCALE GENOMIC DNA]</scope>
    <source>
        <strain evidence="10 11">3976T8</strain>
    </source>
</reference>
<dbReference type="EMBL" id="JGDS01000064">
    <property type="protein sequence ID" value="EXZ71737.1"/>
    <property type="molecule type" value="Genomic_DNA"/>
</dbReference>
<keyword evidence="4" id="KW-0274">FAD</keyword>
<dbReference type="PATRIC" id="fig|1339314.3.peg.4137"/>
<dbReference type="Pfam" id="PF01565">
    <property type="entry name" value="FAD_binding_4"/>
    <property type="match status" value="1"/>
</dbReference>
<dbReference type="RefSeq" id="WP_032598904.1">
    <property type="nucleotide sequence ID" value="NZ_JGDS01000064.1"/>
</dbReference>
<comment type="caution">
    <text evidence="10">The sequence shown here is derived from an EMBL/GenBank/DDBJ whole genome shotgun (WGS) entry which is preliminary data.</text>
</comment>
<evidence type="ECO:0000313" key="11">
    <source>
        <dbReference type="Proteomes" id="UP000020938"/>
    </source>
</evidence>
<dbReference type="InterPro" id="IPR006094">
    <property type="entry name" value="Oxid_FAD_bind_N"/>
</dbReference>
<comment type="cofactor">
    <cofactor evidence="1">
        <name>FAD</name>
        <dbReference type="ChEBI" id="CHEBI:57692"/>
    </cofactor>
</comment>
<dbReference type="InterPro" id="IPR016166">
    <property type="entry name" value="FAD-bd_PCMH"/>
</dbReference>
<dbReference type="InterPro" id="IPR016164">
    <property type="entry name" value="FAD-linked_Oxase-like_C"/>
</dbReference>
<dbReference type="Proteomes" id="UP000020938">
    <property type="component" value="Unassembled WGS sequence"/>
</dbReference>
<protein>
    <submittedName>
        <fullName evidence="10">4Fe-4S dicluster domain protein</fullName>
    </submittedName>
</protein>
<keyword evidence="7" id="KW-0411">Iron-sulfur</keyword>
<name>A0A016BSI8_BACFG</name>
<dbReference type="InterPro" id="IPR036318">
    <property type="entry name" value="FAD-bd_PCMH-like_sf"/>
</dbReference>
<dbReference type="PROSITE" id="PS51379">
    <property type="entry name" value="4FE4S_FER_2"/>
    <property type="match status" value="1"/>
</dbReference>
<keyword evidence="6" id="KW-0408">Iron</keyword>
<feature type="domain" description="FAD-binding PCMH-type" evidence="9">
    <location>
        <begin position="29"/>
        <end position="269"/>
    </location>
</feature>
<evidence type="ECO:0000256" key="2">
    <source>
        <dbReference type="ARBA" id="ARBA00022630"/>
    </source>
</evidence>